<evidence type="ECO:0000313" key="3">
    <source>
        <dbReference type="EMBL" id="SVA95722.1"/>
    </source>
</evidence>
<evidence type="ECO:0000259" key="2">
    <source>
        <dbReference type="Pfam" id="PF00266"/>
    </source>
</evidence>
<sequence>MQADNMVSDVDPRFEDAEKLNELSRRGFFNRMIGGTAAGAALLSLGSKAFAAAPADLSTMPRGAAPDDEAYWEKVADQFILHAGLAYMNTGTKGPSPIGVHQAQSDALKGVNSDYKRYSSGVYNRDFQDNLKNKMAEFVGAMPDEVAFTNNTTEGMVFGTMGLDLKRGDEIVCTNHDHVGGVNPILQRAAREGLEVKIIDLSDPKYHPPNSPDVLLKAFEAGISSKTKLLSFCHINYTDGGVMPVKEICEMAHSRGIVTLVDGAQPPGMLKVDMKDLGCDMYAGPCHKWMLASMYTGFLYIKQDIIDRVSPYIYTGPTNGKNMYGDLSPIAVEYYDKALKTAGKFEMRMSGNIPGRTSIDAAIDFHNHLTRESVEARDRYLARYLMEGLRTIDGVKLYVSEDPRLSCALVSFTVKDIPTSKVNNYLWNRSIYIRSVVHKEINWDVNRASMHVMVRKSQVDNLLDG</sequence>
<dbReference type="Gene3D" id="3.90.1150.10">
    <property type="entry name" value="Aspartate Aminotransferase, domain 1"/>
    <property type="match status" value="1"/>
</dbReference>
<accession>A0A382A3J7</accession>
<dbReference type="SUPFAM" id="SSF53383">
    <property type="entry name" value="PLP-dependent transferases"/>
    <property type="match status" value="1"/>
</dbReference>
<feature type="non-terminal residue" evidence="3">
    <location>
        <position position="465"/>
    </location>
</feature>
<dbReference type="InterPro" id="IPR000192">
    <property type="entry name" value="Aminotrans_V_dom"/>
</dbReference>
<keyword evidence="1" id="KW-0663">Pyridoxal phosphate</keyword>
<dbReference type="AlphaFoldDB" id="A0A382A3J7"/>
<dbReference type="Pfam" id="PF00266">
    <property type="entry name" value="Aminotran_5"/>
    <property type="match status" value="1"/>
</dbReference>
<name>A0A382A3J7_9ZZZZ</name>
<dbReference type="PROSITE" id="PS51318">
    <property type="entry name" value="TAT"/>
    <property type="match status" value="1"/>
</dbReference>
<proteinExistence type="predicted"/>
<dbReference type="InterPro" id="IPR015421">
    <property type="entry name" value="PyrdxlP-dep_Trfase_major"/>
</dbReference>
<reference evidence="3" key="1">
    <citation type="submission" date="2018-05" db="EMBL/GenBank/DDBJ databases">
        <authorList>
            <person name="Lanie J.A."/>
            <person name="Ng W.-L."/>
            <person name="Kazmierczak K.M."/>
            <person name="Andrzejewski T.M."/>
            <person name="Davidsen T.M."/>
            <person name="Wayne K.J."/>
            <person name="Tettelin H."/>
            <person name="Glass J.I."/>
            <person name="Rusch D."/>
            <person name="Podicherti R."/>
            <person name="Tsui H.-C.T."/>
            <person name="Winkler M.E."/>
        </authorList>
    </citation>
    <scope>NUCLEOTIDE SEQUENCE</scope>
</reference>
<dbReference type="EMBL" id="UINC01023645">
    <property type="protein sequence ID" value="SVA95722.1"/>
    <property type="molecule type" value="Genomic_DNA"/>
</dbReference>
<dbReference type="InterPro" id="IPR015424">
    <property type="entry name" value="PyrdxlP-dep_Trfase"/>
</dbReference>
<dbReference type="PANTHER" id="PTHR43586">
    <property type="entry name" value="CYSTEINE DESULFURASE"/>
    <property type="match status" value="1"/>
</dbReference>
<dbReference type="Gene3D" id="3.40.640.10">
    <property type="entry name" value="Type I PLP-dependent aspartate aminotransferase-like (Major domain)"/>
    <property type="match status" value="1"/>
</dbReference>
<organism evidence="3">
    <name type="scientific">marine metagenome</name>
    <dbReference type="NCBI Taxonomy" id="408172"/>
    <lineage>
        <taxon>unclassified sequences</taxon>
        <taxon>metagenomes</taxon>
        <taxon>ecological metagenomes</taxon>
    </lineage>
</organism>
<dbReference type="InterPro" id="IPR006311">
    <property type="entry name" value="TAT_signal"/>
</dbReference>
<gene>
    <name evidence="3" type="ORF">METZ01_LOCUS148576</name>
</gene>
<feature type="domain" description="Aminotransferase class V" evidence="2">
    <location>
        <begin position="128"/>
        <end position="462"/>
    </location>
</feature>
<protein>
    <recommendedName>
        <fullName evidence="2">Aminotransferase class V domain-containing protein</fullName>
    </recommendedName>
</protein>
<dbReference type="PANTHER" id="PTHR43586:SF8">
    <property type="entry name" value="CYSTEINE DESULFURASE 1, CHLOROPLASTIC"/>
    <property type="match status" value="1"/>
</dbReference>
<dbReference type="InterPro" id="IPR015422">
    <property type="entry name" value="PyrdxlP-dep_Trfase_small"/>
</dbReference>
<evidence type="ECO:0000256" key="1">
    <source>
        <dbReference type="ARBA" id="ARBA00022898"/>
    </source>
</evidence>